<evidence type="ECO:0008006" key="2">
    <source>
        <dbReference type="Google" id="ProtNLM"/>
    </source>
</evidence>
<name>X1DWS5_9ZZZZ</name>
<comment type="caution">
    <text evidence="1">The sequence shown here is derived from an EMBL/GenBank/DDBJ whole genome shotgun (WGS) entry which is preliminary data.</text>
</comment>
<reference evidence="1" key="1">
    <citation type="journal article" date="2014" name="Front. Microbiol.">
        <title>High frequency of phylogenetically diverse reductive dehalogenase-homologous genes in deep subseafloor sedimentary metagenomes.</title>
        <authorList>
            <person name="Kawai M."/>
            <person name="Futagami T."/>
            <person name="Toyoda A."/>
            <person name="Takaki Y."/>
            <person name="Nishi S."/>
            <person name="Hori S."/>
            <person name="Arai W."/>
            <person name="Tsubouchi T."/>
            <person name="Morono Y."/>
            <person name="Uchiyama I."/>
            <person name="Ito T."/>
            <person name="Fujiyama A."/>
            <person name="Inagaki F."/>
            <person name="Takami H."/>
        </authorList>
    </citation>
    <scope>NUCLEOTIDE SEQUENCE</scope>
    <source>
        <strain evidence="1">Expedition CK06-06</strain>
    </source>
</reference>
<proteinExistence type="predicted"/>
<accession>X1DWS5</accession>
<dbReference type="EMBL" id="BARU01004907">
    <property type="protein sequence ID" value="GAH24727.1"/>
    <property type="molecule type" value="Genomic_DNA"/>
</dbReference>
<evidence type="ECO:0000313" key="1">
    <source>
        <dbReference type="EMBL" id="GAH24727.1"/>
    </source>
</evidence>
<protein>
    <recommendedName>
        <fullName evidence="2">PIN domain-containing protein</fullName>
    </recommendedName>
</protein>
<organism evidence="1">
    <name type="scientific">marine sediment metagenome</name>
    <dbReference type="NCBI Taxonomy" id="412755"/>
    <lineage>
        <taxon>unclassified sequences</taxon>
        <taxon>metagenomes</taxon>
        <taxon>ecological metagenomes</taxon>
    </lineage>
</organism>
<dbReference type="AlphaFoldDB" id="X1DWS5"/>
<sequence length="73" mass="8193">MDTLFDLSKVKKLVEDKHAQAVIIIDTNIFMNSDTPAISDWKSTLNNPVFILSDIVMAEIVMTCPHKGYHSLS</sequence>
<gene>
    <name evidence="1" type="ORF">S03H2_09573</name>
</gene>